<accession>A0AAW0NCF9</accession>
<feature type="compositionally biased region" description="Basic and acidic residues" evidence="1">
    <location>
        <begin position="65"/>
        <end position="74"/>
    </location>
</feature>
<organism evidence="2 3">
    <name type="scientific">Mugilogobius chulae</name>
    <name type="common">yellowstripe goby</name>
    <dbReference type="NCBI Taxonomy" id="88201"/>
    <lineage>
        <taxon>Eukaryota</taxon>
        <taxon>Metazoa</taxon>
        <taxon>Chordata</taxon>
        <taxon>Craniata</taxon>
        <taxon>Vertebrata</taxon>
        <taxon>Euteleostomi</taxon>
        <taxon>Actinopterygii</taxon>
        <taxon>Neopterygii</taxon>
        <taxon>Teleostei</taxon>
        <taxon>Neoteleostei</taxon>
        <taxon>Acanthomorphata</taxon>
        <taxon>Gobiaria</taxon>
        <taxon>Gobiiformes</taxon>
        <taxon>Gobioidei</taxon>
        <taxon>Gobiidae</taxon>
        <taxon>Gobionellinae</taxon>
        <taxon>Mugilogobius</taxon>
    </lineage>
</organism>
<evidence type="ECO:0000313" key="3">
    <source>
        <dbReference type="Proteomes" id="UP001460270"/>
    </source>
</evidence>
<evidence type="ECO:0000313" key="2">
    <source>
        <dbReference type="EMBL" id="KAK7891904.1"/>
    </source>
</evidence>
<proteinExistence type="predicted"/>
<dbReference type="AlphaFoldDB" id="A0AAW0NCF9"/>
<keyword evidence="3" id="KW-1185">Reference proteome</keyword>
<name>A0AAW0NCF9_9GOBI</name>
<feature type="region of interest" description="Disordered" evidence="1">
    <location>
        <begin position="1"/>
        <end position="90"/>
    </location>
</feature>
<gene>
    <name evidence="2" type="ORF">WMY93_023867</name>
</gene>
<evidence type="ECO:0000256" key="1">
    <source>
        <dbReference type="SAM" id="MobiDB-lite"/>
    </source>
</evidence>
<feature type="compositionally biased region" description="Basic and acidic residues" evidence="1">
    <location>
        <begin position="22"/>
        <end position="34"/>
    </location>
</feature>
<dbReference type="Proteomes" id="UP001460270">
    <property type="component" value="Unassembled WGS sequence"/>
</dbReference>
<reference evidence="3" key="1">
    <citation type="submission" date="2024-04" db="EMBL/GenBank/DDBJ databases">
        <title>Salinicola lusitanus LLJ914,a marine bacterium isolated from the Okinawa Trough.</title>
        <authorList>
            <person name="Li J."/>
        </authorList>
    </citation>
    <scope>NUCLEOTIDE SEQUENCE [LARGE SCALE GENOMIC DNA]</scope>
</reference>
<protein>
    <submittedName>
        <fullName evidence="2">Uncharacterized protein</fullName>
    </submittedName>
</protein>
<sequence>MEGVSNGSPGRAQVTHITQAVDQDREDLGERELLHYGICPSARPLRGSGSGTEQQPKDNGAQASVEKERGERKRAPPLRSLFSPASVGMC</sequence>
<comment type="caution">
    <text evidence="2">The sequence shown here is derived from an EMBL/GenBank/DDBJ whole genome shotgun (WGS) entry which is preliminary data.</text>
</comment>
<dbReference type="EMBL" id="JBBPFD010000017">
    <property type="protein sequence ID" value="KAK7891904.1"/>
    <property type="molecule type" value="Genomic_DNA"/>
</dbReference>